<evidence type="ECO:0000256" key="3">
    <source>
        <dbReference type="ARBA" id="ARBA00023080"/>
    </source>
</evidence>
<protein>
    <recommendedName>
        <fullName evidence="4">dTTP/UTP pyrophosphatase</fullName>
        <shortName evidence="4">dTTPase/UTPase</shortName>
        <ecNumber evidence="4">3.6.1.9</ecNumber>
    </recommendedName>
    <alternativeName>
        <fullName evidence="4">Nucleoside triphosphate pyrophosphatase</fullName>
    </alternativeName>
    <alternativeName>
        <fullName evidence="4">Nucleotide pyrophosphatase</fullName>
        <shortName evidence="4">Nucleotide PPase</shortName>
    </alternativeName>
</protein>
<dbReference type="PIRSF" id="PIRSF006305">
    <property type="entry name" value="Maf"/>
    <property type="match status" value="1"/>
</dbReference>
<dbReference type="PANTHER" id="PTHR43213:SF5">
    <property type="entry name" value="BIFUNCTIONAL DTTP_UTP PYROPHOSPHATASE_METHYLTRANSFERASE PROTEIN-RELATED"/>
    <property type="match status" value="1"/>
</dbReference>
<name>A0A364NRD6_9GAMM</name>
<dbReference type="Proteomes" id="UP000250744">
    <property type="component" value="Unassembled WGS sequence"/>
</dbReference>
<keyword evidence="4" id="KW-0963">Cytoplasm</keyword>
<feature type="site" description="Important for substrate specificity" evidence="4">
    <location>
        <position position="73"/>
    </location>
</feature>
<reference evidence="5 6" key="1">
    <citation type="submission" date="2018-06" db="EMBL/GenBank/DDBJ databases">
        <title>Nitrincola tibetense sp. nov., isolated from Lake XuguoCo on Tibetan Plateau.</title>
        <authorList>
            <person name="Xing P."/>
        </authorList>
    </citation>
    <scope>NUCLEOTIDE SEQUENCE [LARGE SCALE GENOMIC DNA]</scope>
    <source>
        <strain evidence="6">xg18</strain>
    </source>
</reference>
<dbReference type="InterPro" id="IPR003697">
    <property type="entry name" value="Maf-like"/>
</dbReference>
<dbReference type="HAMAP" id="MF_00528">
    <property type="entry name" value="Maf"/>
    <property type="match status" value="1"/>
</dbReference>
<comment type="cofactor">
    <cofactor evidence="1 4">
        <name>a divalent metal cation</name>
        <dbReference type="ChEBI" id="CHEBI:60240"/>
    </cofactor>
</comment>
<comment type="subcellular location">
    <subcellularLocation>
        <location evidence="4">Cytoplasm</location>
    </subcellularLocation>
</comment>
<feature type="active site" description="Proton acceptor" evidence="4">
    <location>
        <position position="72"/>
    </location>
</feature>
<dbReference type="SUPFAM" id="SSF52972">
    <property type="entry name" value="ITPase-like"/>
    <property type="match status" value="1"/>
</dbReference>
<comment type="catalytic activity">
    <reaction evidence="4">
        <text>dTTP + H2O = dTMP + diphosphate + H(+)</text>
        <dbReference type="Rhea" id="RHEA:28534"/>
        <dbReference type="ChEBI" id="CHEBI:15377"/>
        <dbReference type="ChEBI" id="CHEBI:15378"/>
        <dbReference type="ChEBI" id="CHEBI:33019"/>
        <dbReference type="ChEBI" id="CHEBI:37568"/>
        <dbReference type="ChEBI" id="CHEBI:63528"/>
        <dbReference type="EC" id="3.6.1.9"/>
    </reaction>
</comment>
<gene>
    <name evidence="5" type="ORF">DN062_00930</name>
</gene>
<dbReference type="CDD" id="cd00555">
    <property type="entry name" value="Maf"/>
    <property type="match status" value="1"/>
</dbReference>
<keyword evidence="2 4" id="KW-0378">Hydrolase</keyword>
<evidence type="ECO:0000256" key="4">
    <source>
        <dbReference type="HAMAP-Rule" id="MF_00528"/>
    </source>
</evidence>
<comment type="catalytic activity">
    <reaction evidence="4">
        <text>UTP + H2O = UMP + diphosphate + H(+)</text>
        <dbReference type="Rhea" id="RHEA:29395"/>
        <dbReference type="ChEBI" id="CHEBI:15377"/>
        <dbReference type="ChEBI" id="CHEBI:15378"/>
        <dbReference type="ChEBI" id="CHEBI:33019"/>
        <dbReference type="ChEBI" id="CHEBI:46398"/>
        <dbReference type="ChEBI" id="CHEBI:57865"/>
        <dbReference type="EC" id="3.6.1.9"/>
    </reaction>
</comment>
<feature type="site" description="Important for substrate specificity" evidence="4">
    <location>
        <position position="14"/>
    </location>
</feature>
<keyword evidence="6" id="KW-1185">Reference proteome</keyword>
<dbReference type="Gene3D" id="3.90.950.10">
    <property type="match status" value="1"/>
</dbReference>
<evidence type="ECO:0000256" key="2">
    <source>
        <dbReference type="ARBA" id="ARBA00022801"/>
    </source>
</evidence>
<dbReference type="EC" id="3.6.1.9" evidence="4"/>
<dbReference type="PANTHER" id="PTHR43213">
    <property type="entry name" value="BIFUNCTIONAL DTTP/UTP PYROPHOSPHATASE/METHYLTRANSFERASE PROTEIN-RELATED"/>
    <property type="match status" value="1"/>
</dbReference>
<comment type="function">
    <text evidence="4">Nucleoside triphosphate pyrophosphatase that hydrolyzes dTTP and UTP. May have a dual role in cell division arrest and in preventing the incorporation of modified nucleotides into cellular nucleic acids.</text>
</comment>
<keyword evidence="3 4" id="KW-0546">Nucleotide metabolism</keyword>
<dbReference type="EMBL" id="QKRX01000001">
    <property type="protein sequence ID" value="RAU19679.1"/>
    <property type="molecule type" value="Genomic_DNA"/>
</dbReference>
<comment type="similarity">
    <text evidence="4">Belongs to the Maf family. YhdE subfamily.</text>
</comment>
<proteinExistence type="inferred from homology"/>
<accession>A0A364NRD6</accession>
<comment type="caution">
    <text evidence="4">Lacks conserved residue(s) required for the propagation of feature annotation.</text>
</comment>
<dbReference type="Pfam" id="PF02545">
    <property type="entry name" value="Maf"/>
    <property type="match status" value="1"/>
</dbReference>
<dbReference type="RefSeq" id="WP_112156673.1">
    <property type="nucleotide sequence ID" value="NZ_QKRX01000001.1"/>
</dbReference>
<dbReference type="GO" id="GO:0036218">
    <property type="term" value="F:dTTP diphosphatase activity"/>
    <property type="evidence" value="ECO:0007669"/>
    <property type="project" value="RHEA"/>
</dbReference>
<evidence type="ECO:0000256" key="1">
    <source>
        <dbReference type="ARBA" id="ARBA00001968"/>
    </source>
</evidence>
<dbReference type="InterPro" id="IPR029001">
    <property type="entry name" value="ITPase-like_fam"/>
</dbReference>
<dbReference type="AlphaFoldDB" id="A0A364NRD6"/>
<dbReference type="NCBIfam" id="TIGR00172">
    <property type="entry name" value="maf"/>
    <property type="match status" value="1"/>
</dbReference>
<evidence type="ECO:0000313" key="6">
    <source>
        <dbReference type="Proteomes" id="UP000250744"/>
    </source>
</evidence>
<organism evidence="5 6">
    <name type="scientific">Nitrincola tibetensis</name>
    <dbReference type="NCBI Taxonomy" id="2219697"/>
    <lineage>
        <taxon>Bacteria</taxon>
        <taxon>Pseudomonadati</taxon>
        <taxon>Pseudomonadota</taxon>
        <taxon>Gammaproteobacteria</taxon>
        <taxon>Oceanospirillales</taxon>
        <taxon>Oceanospirillaceae</taxon>
        <taxon>Nitrincola</taxon>
    </lineage>
</organism>
<dbReference type="OrthoDB" id="9807767at2"/>
<feature type="site" description="Important for substrate specificity" evidence="4">
    <location>
        <position position="155"/>
    </location>
</feature>
<dbReference type="GO" id="GO:0036221">
    <property type="term" value="F:UTP diphosphatase activity"/>
    <property type="evidence" value="ECO:0007669"/>
    <property type="project" value="RHEA"/>
</dbReference>
<comment type="caution">
    <text evidence="5">The sequence shown here is derived from an EMBL/GenBank/DDBJ whole genome shotgun (WGS) entry which is preliminary data.</text>
</comment>
<sequence>MTTATVILASASPRRTQLLSQLGVPHEVMSADICEEPQGHEHPLLYTQRLAMTKAEQVFNEVSGRLPVLGADTTVTLNMAILGKPADEEEAVQMLLALSGKTHEVITSVALVHPDGREVCSVVTEVEFAELSHDACQAYWRTGEPADKAGAYGIQGLGGVFVRQLRGSYSAVVGLPLFETAALLKRYQIHTWQTAL</sequence>
<dbReference type="GO" id="GO:0005737">
    <property type="term" value="C:cytoplasm"/>
    <property type="evidence" value="ECO:0007669"/>
    <property type="project" value="UniProtKB-SubCell"/>
</dbReference>
<dbReference type="GO" id="GO:0009117">
    <property type="term" value="P:nucleotide metabolic process"/>
    <property type="evidence" value="ECO:0007669"/>
    <property type="project" value="UniProtKB-KW"/>
</dbReference>
<evidence type="ECO:0000313" key="5">
    <source>
        <dbReference type="EMBL" id="RAU19679.1"/>
    </source>
</evidence>